<dbReference type="STRING" id="5539.A0A3E2H9M4"/>
<protein>
    <recommendedName>
        <fullName evidence="4">SMP-30/Gluconolactonase/LRE-like region domain-containing protein</fullName>
    </recommendedName>
</protein>
<dbReference type="InterPro" id="IPR011042">
    <property type="entry name" value="6-blade_b-propeller_TolB-like"/>
</dbReference>
<dbReference type="PANTHER" id="PTHR42060">
    <property type="entry name" value="NHL REPEAT-CONTAINING PROTEIN-RELATED"/>
    <property type="match status" value="1"/>
</dbReference>
<evidence type="ECO:0000256" key="1">
    <source>
        <dbReference type="SAM" id="SignalP"/>
    </source>
</evidence>
<gene>
    <name evidence="2" type="ORF">B7463_g6490</name>
</gene>
<dbReference type="Gene3D" id="2.120.10.30">
    <property type="entry name" value="TolB, C-terminal domain"/>
    <property type="match status" value="1"/>
</dbReference>
<dbReference type="OrthoDB" id="9977941at2759"/>
<reference evidence="2 3" key="1">
    <citation type="submission" date="2018-05" db="EMBL/GenBank/DDBJ databases">
        <title>Draft genome sequence of Scytalidium lignicola DSM 105466, a ubiquitous saprotrophic fungus.</title>
        <authorList>
            <person name="Buettner E."/>
            <person name="Gebauer A.M."/>
            <person name="Hofrichter M."/>
            <person name="Liers C."/>
            <person name="Kellner H."/>
        </authorList>
    </citation>
    <scope>NUCLEOTIDE SEQUENCE [LARGE SCALE GENOMIC DNA]</scope>
    <source>
        <strain evidence="2 3">DSM 105466</strain>
    </source>
</reference>
<comment type="caution">
    <text evidence="2">The sequence shown here is derived from an EMBL/GenBank/DDBJ whole genome shotgun (WGS) entry which is preliminary data.</text>
</comment>
<dbReference type="OMA" id="TGVWGDD"/>
<dbReference type="AlphaFoldDB" id="A0A3E2H9M4"/>
<organism evidence="2 3">
    <name type="scientific">Scytalidium lignicola</name>
    <name type="common">Hyphomycete</name>
    <dbReference type="NCBI Taxonomy" id="5539"/>
    <lineage>
        <taxon>Eukaryota</taxon>
        <taxon>Fungi</taxon>
        <taxon>Dikarya</taxon>
        <taxon>Ascomycota</taxon>
        <taxon>Pezizomycotina</taxon>
        <taxon>Leotiomycetes</taxon>
        <taxon>Leotiomycetes incertae sedis</taxon>
        <taxon>Scytalidium</taxon>
    </lineage>
</organism>
<feature type="signal peptide" evidence="1">
    <location>
        <begin position="1"/>
        <end position="20"/>
    </location>
</feature>
<evidence type="ECO:0008006" key="4">
    <source>
        <dbReference type="Google" id="ProtNLM"/>
    </source>
</evidence>
<keyword evidence="1" id="KW-0732">Signal</keyword>
<dbReference type="EMBL" id="NCSJ02000116">
    <property type="protein sequence ID" value="RFU29833.1"/>
    <property type="molecule type" value="Genomic_DNA"/>
</dbReference>
<dbReference type="SUPFAM" id="SSF63829">
    <property type="entry name" value="Calcium-dependent phosphotriesterase"/>
    <property type="match status" value="1"/>
</dbReference>
<evidence type="ECO:0000313" key="3">
    <source>
        <dbReference type="Proteomes" id="UP000258309"/>
    </source>
</evidence>
<evidence type="ECO:0000313" key="2">
    <source>
        <dbReference type="EMBL" id="RFU29833.1"/>
    </source>
</evidence>
<name>A0A3E2H9M4_SCYLI</name>
<feature type="non-terminal residue" evidence="2">
    <location>
        <position position="346"/>
    </location>
</feature>
<accession>A0A3E2H9M4</accession>
<keyword evidence="3" id="KW-1185">Reference proteome</keyword>
<feature type="non-terminal residue" evidence="2">
    <location>
        <position position="1"/>
    </location>
</feature>
<sequence length="346" mass="37330">MLRLIKYLSTIFSIVTIALSLSDIDQDQLDKRWEITTPLLLKIDVIHQFPQPTWIENLAVRSNSGGDILCTVLTASALYLIKPSTGEATLLHSFPVTAVLGITQLEHDIFYVSGGNFSTTTGANTPGSYIVFRVDIRGYDRHGVAGIQVTEVVNIAQSILFNGMTRLSSLSKTLLVADSMKGYVWEIDAETGAYTYISLPEMLPPSGQENGVGINGVRTKNGYLYWTNTASGTLHRVAIDPIFGKVIGPVEELATGIVPDDFVIGDHGYIWICQNFLNTLSVLLPNGTVVDVAGSPDSLLVAGPTSCGFGWDDKLYCSTTGGLKSAVNGTKIGGEIFEIDTKGFKL</sequence>
<dbReference type="InterPro" id="IPR052998">
    <property type="entry name" value="Hetero-Diels-Alderase-like"/>
</dbReference>
<dbReference type="Proteomes" id="UP000258309">
    <property type="component" value="Unassembled WGS sequence"/>
</dbReference>
<proteinExistence type="predicted"/>
<dbReference type="PANTHER" id="PTHR42060:SF1">
    <property type="entry name" value="NHL REPEAT-CONTAINING PROTEIN"/>
    <property type="match status" value="1"/>
</dbReference>
<feature type="chain" id="PRO_5017540953" description="SMP-30/Gluconolactonase/LRE-like region domain-containing protein" evidence="1">
    <location>
        <begin position="21"/>
        <end position="346"/>
    </location>
</feature>